<evidence type="ECO:0000313" key="2">
    <source>
        <dbReference type="EMBL" id="QPS46042.1"/>
    </source>
</evidence>
<dbReference type="Pfam" id="PF15570">
    <property type="entry name" value="Imm43"/>
    <property type="match status" value="1"/>
</dbReference>
<proteinExistence type="predicted"/>
<dbReference type="AlphaFoldDB" id="A0A7T2U5G9"/>
<sequence>MSNGADVEMNYAWHWVDKGELAPLPEELWLITKDRSYSFDFRRAFNGYIISNRLLSLMDKYGTAGWDRAVLHVVNKKEEPISKLDYYFLRISDGRVLSDVIDLSESNVEFRRNGDIKTISHLVLSDEIDAEIFMVNDLALLGVLFCSAYFKLEFDKNVWKGVELIPENKFGVAKQLWDQ</sequence>
<evidence type="ECO:0000313" key="3">
    <source>
        <dbReference type="Proteomes" id="UP000594943"/>
    </source>
</evidence>
<gene>
    <name evidence="2" type="ORF">I6G56_28410</name>
</gene>
<name>A0A7T2U5G9_9BURK</name>
<dbReference type="RefSeq" id="WP_157225897.1">
    <property type="nucleotide sequence ID" value="NZ_CP065687.1"/>
</dbReference>
<organism evidence="2 3">
    <name type="scientific">Burkholderia humptydooensis</name>
    <dbReference type="NCBI Taxonomy" id="430531"/>
    <lineage>
        <taxon>Bacteria</taxon>
        <taxon>Pseudomonadati</taxon>
        <taxon>Pseudomonadota</taxon>
        <taxon>Betaproteobacteria</taxon>
        <taxon>Burkholderiales</taxon>
        <taxon>Burkholderiaceae</taxon>
        <taxon>Burkholderia</taxon>
        <taxon>pseudomallei group</taxon>
    </lineage>
</organism>
<accession>A0A7T2U5G9</accession>
<dbReference type="Proteomes" id="UP000594943">
    <property type="component" value="Chromosome 2"/>
</dbReference>
<feature type="domain" description="Immunity protein 43" evidence="1">
    <location>
        <begin position="9"/>
        <end position="168"/>
    </location>
</feature>
<dbReference type="EMBL" id="CP065687">
    <property type="protein sequence ID" value="QPS46042.1"/>
    <property type="molecule type" value="Genomic_DNA"/>
</dbReference>
<dbReference type="KEGG" id="bhg:I6G56_28410"/>
<evidence type="ECO:0000259" key="1">
    <source>
        <dbReference type="Pfam" id="PF15570"/>
    </source>
</evidence>
<protein>
    <recommendedName>
        <fullName evidence="1">Immunity protein 43 domain-containing protein</fullName>
    </recommendedName>
</protein>
<reference evidence="2 3" key="1">
    <citation type="submission" date="2020-12" db="EMBL/GenBank/DDBJ databases">
        <title>FDA dAtabase for Regulatory Grade micrObial Sequences (FDA-ARGOS): Supporting development and validation of Infectious Disease Dx tests.</title>
        <authorList>
            <person name="Nelson B."/>
            <person name="Plummer A."/>
            <person name="Tallon L."/>
            <person name="Sadzewicz L."/>
            <person name="Zhao X."/>
            <person name="Boylan J."/>
            <person name="Ott S."/>
            <person name="Bowen H."/>
            <person name="Vavikolanu K."/>
            <person name="Mehta A."/>
            <person name="Aluvathingal J."/>
            <person name="Nadendla S."/>
            <person name="Myers T."/>
            <person name="Yan Y."/>
            <person name="Sichtig H."/>
        </authorList>
    </citation>
    <scope>NUCLEOTIDE SEQUENCE [LARGE SCALE GENOMIC DNA]</scope>
    <source>
        <strain evidence="2 3">FDAARGOS_899</strain>
    </source>
</reference>
<dbReference type="InterPro" id="IPR029079">
    <property type="entry name" value="Imm43"/>
</dbReference>